<sequence>MKHTILSFLLAACCVSAHADVIGFDDLASSETAVIADGYAGFNWTGAGVIGADAYPDSGFANGVVSAANVAFNHGGGTVTISNAAGFDFIGAFFTSAWYEQELSFEGSRAGQLLFATDVSYGIDTFAPQWIELGWRGIDTLTIYNSSGTQWAMDAFTASATAPNTVPEPGTLALCGIAAAGWLAARRRRPLQRV</sequence>
<dbReference type="NCBIfam" id="TIGR02595">
    <property type="entry name" value="PEP_CTERM"/>
    <property type="match status" value="1"/>
</dbReference>
<evidence type="ECO:0000256" key="1">
    <source>
        <dbReference type="SAM" id="SignalP"/>
    </source>
</evidence>
<dbReference type="Pfam" id="PF07589">
    <property type="entry name" value="PEP-CTERM"/>
    <property type="match status" value="1"/>
</dbReference>
<keyword evidence="1" id="KW-0732">Signal</keyword>
<dbReference type="Proteomes" id="UP000540787">
    <property type="component" value="Unassembled WGS sequence"/>
</dbReference>
<evidence type="ECO:0000313" key="3">
    <source>
        <dbReference type="EMBL" id="MBB6134946.1"/>
    </source>
</evidence>
<dbReference type="EMBL" id="JACHBX010000003">
    <property type="protein sequence ID" value="MBB6134946.1"/>
    <property type="molecule type" value="Genomic_DNA"/>
</dbReference>
<gene>
    <name evidence="3" type="ORF">HD842_003104</name>
</gene>
<dbReference type="InterPro" id="IPR013424">
    <property type="entry name" value="Ice-binding_C"/>
</dbReference>
<dbReference type="AlphaFoldDB" id="A0A7W9X214"/>
<evidence type="ECO:0000259" key="2">
    <source>
        <dbReference type="Pfam" id="PF07589"/>
    </source>
</evidence>
<proteinExistence type="predicted"/>
<dbReference type="RefSeq" id="WP_183555600.1">
    <property type="nucleotide sequence ID" value="NZ_JACHBX010000003.1"/>
</dbReference>
<evidence type="ECO:0000313" key="4">
    <source>
        <dbReference type="Proteomes" id="UP000540787"/>
    </source>
</evidence>
<accession>A0A7W9X214</accession>
<feature type="chain" id="PRO_5031097235" description="Ice-binding protein C-terminal domain-containing protein" evidence="1">
    <location>
        <begin position="20"/>
        <end position="194"/>
    </location>
</feature>
<organism evidence="3 4">
    <name type="scientific">Massilia aurea</name>
    <dbReference type="NCBI Taxonomy" id="373040"/>
    <lineage>
        <taxon>Bacteria</taxon>
        <taxon>Pseudomonadati</taxon>
        <taxon>Pseudomonadota</taxon>
        <taxon>Betaproteobacteria</taxon>
        <taxon>Burkholderiales</taxon>
        <taxon>Oxalobacteraceae</taxon>
        <taxon>Telluria group</taxon>
        <taxon>Massilia</taxon>
    </lineage>
</organism>
<comment type="caution">
    <text evidence="3">The sequence shown here is derived from an EMBL/GenBank/DDBJ whole genome shotgun (WGS) entry which is preliminary data.</text>
</comment>
<keyword evidence="4" id="KW-1185">Reference proteome</keyword>
<feature type="domain" description="Ice-binding protein C-terminal" evidence="2">
    <location>
        <begin position="165"/>
        <end position="188"/>
    </location>
</feature>
<protein>
    <recommendedName>
        <fullName evidence="2">Ice-binding protein C-terminal domain-containing protein</fullName>
    </recommendedName>
</protein>
<name>A0A7W9X214_9BURK</name>
<reference evidence="3 4" key="1">
    <citation type="submission" date="2020-08" db="EMBL/GenBank/DDBJ databases">
        <title>The Agave Microbiome: Exploring the role of microbial communities in plant adaptations to desert environments.</title>
        <authorList>
            <person name="Partida-Martinez L.P."/>
        </authorList>
    </citation>
    <scope>NUCLEOTIDE SEQUENCE [LARGE SCALE GENOMIC DNA]</scope>
    <source>
        <strain evidence="3 4">AT3.2</strain>
    </source>
</reference>
<feature type="signal peptide" evidence="1">
    <location>
        <begin position="1"/>
        <end position="19"/>
    </location>
</feature>